<dbReference type="EMBL" id="CAJNOQ010038456">
    <property type="protein sequence ID" value="CAF1612610.1"/>
    <property type="molecule type" value="Genomic_DNA"/>
</dbReference>
<dbReference type="EMBL" id="CAJOBA010033778">
    <property type="protein sequence ID" value="CAF3971195.1"/>
    <property type="molecule type" value="Genomic_DNA"/>
</dbReference>
<dbReference type="PANTHER" id="PTHR31836:SF21">
    <property type="entry name" value="EXPANSIN-LIKE PROTEIN 7"/>
    <property type="match status" value="1"/>
</dbReference>
<dbReference type="EMBL" id="CAJNOK010012255">
    <property type="protein sequence ID" value="CAF1159563.1"/>
    <property type="molecule type" value="Genomic_DNA"/>
</dbReference>
<dbReference type="Proteomes" id="UP000681722">
    <property type="component" value="Unassembled WGS sequence"/>
</dbReference>
<name>A0A816BRX0_9BILA</name>
<feature type="chain" id="PRO_5036229682" description="RlpA-like protein double-psi beta-barrel domain-containing protein" evidence="2">
    <location>
        <begin position="22"/>
        <end position="126"/>
    </location>
</feature>
<dbReference type="InterPro" id="IPR051477">
    <property type="entry name" value="Expansin_CellWall"/>
</dbReference>
<dbReference type="EMBL" id="CAJOBC010105283">
    <property type="protein sequence ID" value="CAF4496829.1"/>
    <property type="molecule type" value="Genomic_DNA"/>
</dbReference>
<evidence type="ECO:0000256" key="1">
    <source>
        <dbReference type="ARBA" id="ARBA00022729"/>
    </source>
</evidence>
<reference evidence="4" key="1">
    <citation type="submission" date="2021-02" db="EMBL/GenBank/DDBJ databases">
        <authorList>
            <person name="Nowell W R."/>
        </authorList>
    </citation>
    <scope>NUCLEOTIDE SEQUENCE</scope>
</reference>
<gene>
    <name evidence="4" type="ORF">GPM918_LOCUS43193</name>
    <name evidence="3" type="ORF">OVA965_LOCUS22021</name>
    <name evidence="6" type="ORF">SRO942_LOCUS44621</name>
    <name evidence="5" type="ORF">TMI583_LOCUS22734</name>
</gene>
<evidence type="ECO:0000313" key="5">
    <source>
        <dbReference type="EMBL" id="CAF3971195.1"/>
    </source>
</evidence>
<evidence type="ECO:0008006" key="8">
    <source>
        <dbReference type="Google" id="ProtNLM"/>
    </source>
</evidence>
<sequence>MYSKILPITIICFVIVSTVNAWYTGNARWANLEGGYTACGRLHVNTDLIAGLNAAQFDPSPDGNPNKNSNCGKHVQVYGPRGSVTVIISDRCAGCAYGDLNLTPTAFQTAVGDLSVGRAQISWRFV</sequence>
<evidence type="ECO:0000313" key="3">
    <source>
        <dbReference type="EMBL" id="CAF1159563.1"/>
    </source>
</evidence>
<dbReference type="Gene3D" id="2.40.40.10">
    <property type="entry name" value="RlpA-like domain"/>
    <property type="match status" value="1"/>
</dbReference>
<keyword evidence="7" id="KW-1185">Reference proteome</keyword>
<dbReference type="PANTHER" id="PTHR31836">
    <property type="match status" value="1"/>
</dbReference>
<feature type="signal peptide" evidence="2">
    <location>
        <begin position="1"/>
        <end position="21"/>
    </location>
</feature>
<evidence type="ECO:0000313" key="6">
    <source>
        <dbReference type="EMBL" id="CAF4496829.1"/>
    </source>
</evidence>
<dbReference type="OrthoDB" id="9983485at2759"/>
<protein>
    <recommendedName>
        <fullName evidence="8">RlpA-like protein double-psi beta-barrel domain-containing protein</fullName>
    </recommendedName>
</protein>
<evidence type="ECO:0000313" key="4">
    <source>
        <dbReference type="EMBL" id="CAF1612610.1"/>
    </source>
</evidence>
<comment type="caution">
    <text evidence="4">The sequence shown here is derived from an EMBL/GenBank/DDBJ whole genome shotgun (WGS) entry which is preliminary data.</text>
</comment>
<dbReference type="Proteomes" id="UP000682733">
    <property type="component" value="Unassembled WGS sequence"/>
</dbReference>
<accession>A0A816BRX0</accession>
<evidence type="ECO:0000313" key="7">
    <source>
        <dbReference type="Proteomes" id="UP000663829"/>
    </source>
</evidence>
<proteinExistence type="predicted"/>
<evidence type="ECO:0000256" key="2">
    <source>
        <dbReference type="SAM" id="SignalP"/>
    </source>
</evidence>
<dbReference type="SUPFAM" id="SSF50685">
    <property type="entry name" value="Barwin-like endoglucanases"/>
    <property type="match status" value="1"/>
</dbReference>
<keyword evidence="1 2" id="KW-0732">Signal</keyword>
<dbReference type="InterPro" id="IPR036908">
    <property type="entry name" value="RlpA-like_sf"/>
</dbReference>
<dbReference type="AlphaFoldDB" id="A0A816BRX0"/>
<organism evidence="4 7">
    <name type="scientific">Didymodactylos carnosus</name>
    <dbReference type="NCBI Taxonomy" id="1234261"/>
    <lineage>
        <taxon>Eukaryota</taxon>
        <taxon>Metazoa</taxon>
        <taxon>Spiralia</taxon>
        <taxon>Gnathifera</taxon>
        <taxon>Rotifera</taxon>
        <taxon>Eurotatoria</taxon>
        <taxon>Bdelloidea</taxon>
        <taxon>Philodinida</taxon>
        <taxon>Philodinidae</taxon>
        <taxon>Didymodactylos</taxon>
    </lineage>
</organism>
<dbReference type="CDD" id="cd22191">
    <property type="entry name" value="DPBB_RlpA_EXP_N-like"/>
    <property type="match status" value="1"/>
</dbReference>
<dbReference type="Proteomes" id="UP000677228">
    <property type="component" value="Unassembled WGS sequence"/>
</dbReference>
<dbReference type="Proteomes" id="UP000663829">
    <property type="component" value="Unassembled WGS sequence"/>
</dbReference>